<sequence>MSSTLLDHHDVVLLDLDGTVYRGGELVPHALESIQRVHGADVPVRYVTNNASKPDQAVVDHLIGLGLDAERSEVSTSAQAGAAVLAEKLPAGSRVLVTGSPALESEVDALGLVPVHAFADEPVAVVQGLFNELTYGDFAEACLAIRDGALWVACNADRTLPTERGLLPGNGSLVELLRAATDQDPVVAGKPERPLLDRAVSSAGGSRPLMVGDRLDTDIAGAVKAGMPSLMVLTGVNTPRDLLEAIPAERADHVSVDLRGLHAPASEVAIAEQPAWSVTVGSRLELSALGGGDEFGALRALCAAWWKAGSGPVEVVGTDDAARDALRALEID</sequence>
<evidence type="ECO:0000259" key="1">
    <source>
        <dbReference type="Pfam" id="PF18407"/>
    </source>
</evidence>
<accession>A0ABT6PPQ6</accession>
<dbReference type="InterPro" id="IPR023214">
    <property type="entry name" value="HAD_sf"/>
</dbReference>
<dbReference type="Gene3D" id="3.40.50.1000">
    <property type="entry name" value="HAD superfamily/HAD-like"/>
    <property type="match status" value="2"/>
</dbReference>
<dbReference type="SUPFAM" id="SSF56784">
    <property type="entry name" value="HAD-like"/>
    <property type="match status" value="1"/>
</dbReference>
<dbReference type="Pfam" id="PF13344">
    <property type="entry name" value="Hydrolase_6"/>
    <property type="match status" value="1"/>
</dbReference>
<dbReference type="Pfam" id="PF13242">
    <property type="entry name" value="Hydrolase_like"/>
    <property type="match status" value="1"/>
</dbReference>
<name>A0ABT6PPQ6_9PSEU</name>
<keyword evidence="3" id="KW-1185">Reference proteome</keyword>
<dbReference type="Gene3D" id="3.30.300.290">
    <property type="match status" value="1"/>
</dbReference>
<organism evidence="2 3">
    <name type="scientific">Saccharopolyspora ipomoeae</name>
    <dbReference type="NCBI Taxonomy" id="3042027"/>
    <lineage>
        <taxon>Bacteria</taxon>
        <taxon>Bacillati</taxon>
        <taxon>Actinomycetota</taxon>
        <taxon>Actinomycetes</taxon>
        <taxon>Pseudonocardiales</taxon>
        <taxon>Pseudonocardiaceae</taxon>
        <taxon>Saccharopolyspora</taxon>
    </lineage>
</organism>
<dbReference type="InterPro" id="IPR006357">
    <property type="entry name" value="HAD-SF_hydro_IIA"/>
</dbReference>
<keyword evidence="2" id="KW-0378">Hydrolase</keyword>
<evidence type="ECO:0000313" key="2">
    <source>
        <dbReference type="EMBL" id="MDI2029426.1"/>
    </source>
</evidence>
<dbReference type="InterPro" id="IPR041065">
    <property type="entry name" value="GNAT-like"/>
</dbReference>
<dbReference type="EMBL" id="JASAOF010000005">
    <property type="protein sequence ID" value="MDI2029426.1"/>
    <property type="molecule type" value="Genomic_DNA"/>
</dbReference>
<comment type="caution">
    <text evidence="2">The sequence shown here is derived from an EMBL/GenBank/DDBJ whole genome shotgun (WGS) entry which is preliminary data.</text>
</comment>
<gene>
    <name evidence="2" type="ORF">QFW96_12425</name>
</gene>
<feature type="domain" description="GCN5-related N-acetyltransferase-like" evidence="1">
    <location>
        <begin position="273"/>
        <end position="329"/>
    </location>
</feature>
<evidence type="ECO:0000313" key="3">
    <source>
        <dbReference type="Proteomes" id="UP001237595"/>
    </source>
</evidence>
<dbReference type="Proteomes" id="UP001237595">
    <property type="component" value="Unassembled WGS sequence"/>
</dbReference>
<dbReference type="InterPro" id="IPR036412">
    <property type="entry name" value="HAD-like_sf"/>
</dbReference>
<protein>
    <submittedName>
        <fullName evidence="2">HAD-IIA family hydrolase</fullName>
    </submittedName>
</protein>
<dbReference type="Pfam" id="PF18407">
    <property type="entry name" value="GNAT_like"/>
    <property type="match status" value="1"/>
</dbReference>
<dbReference type="RefSeq" id="WP_281455743.1">
    <property type="nucleotide sequence ID" value="NZ_JASAOF010000005.1"/>
</dbReference>
<dbReference type="NCBIfam" id="TIGR01460">
    <property type="entry name" value="HAD-SF-IIA"/>
    <property type="match status" value="1"/>
</dbReference>
<dbReference type="PANTHER" id="PTHR19288:SF95">
    <property type="entry name" value="D-GLYCEROL 3-PHOSPHATE PHOSPHATASE"/>
    <property type="match status" value="1"/>
</dbReference>
<dbReference type="PANTHER" id="PTHR19288">
    <property type="entry name" value="4-NITROPHENYLPHOSPHATASE-RELATED"/>
    <property type="match status" value="1"/>
</dbReference>
<reference evidence="2 3" key="1">
    <citation type="submission" date="2023-04" db="EMBL/GenBank/DDBJ databases">
        <title>Draft genome sequence of Saccharopolyspora sp. TS4A08 isolated from sweet potato rhizospheric soil.</title>
        <authorList>
            <person name="Suksaard P."/>
            <person name="Duangmal K."/>
        </authorList>
    </citation>
    <scope>NUCLEOTIDE SEQUENCE [LARGE SCALE GENOMIC DNA]</scope>
    <source>
        <strain evidence="2 3">TS4A08</strain>
    </source>
</reference>
<dbReference type="GO" id="GO:0016787">
    <property type="term" value="F:hydrolase activity"/>
    <property type="evidence" value="ECO:0007669"/>
    <property type="project" value="UniProtKB-KW"/>
</dbReference>
<proteinExistence type="predicted"/>